<reference evidence="3" key="1">
    <citation type="submission" date="2023-07" db="EMBL/GenBank/DDBJ databases">
        <title>Christiangramia sp. SM2212., a novel bacterium of the family Flavobacteriaceae isolated from the sea sediment.</title>
        <authorList>
            <person name="Wang J."/>
            <person name="Zhang X."/>
        </authorList>
    </citation>
    <scope>NUCLEOTIDE SEQUENCE [LARGE SCALE GENOMIC DNA]</scope>
    <source>
        <strain evidence="3">SM2212</strain>
    </source>
</reference>
<evidence type="ECO:0000313" key="3">
    <source>
        <dbReference type="Proteomes" id="UP001257234"/>
    </source>
</evidence>
<gene>
    <name evidence="2" type="ORF">RE431_09085</name>
</gene>
<evidence type="ECO:0000313" key="2">
    <source>
        <dbReference type="EMBL" id="MDR5590794.1"/>
    </source>
</evidence>
<sequence length="350" mass="39794">MNKFNLLLLFILNFLFFSCGSNNGNKKSDFSLNIDENKSSFNLNESLKASIVNSKNKSIDSVSYYLGDQYLNSSKNGELDLKLQDVLLGNQDIKAIIYTDETTDTLSKNVKILNAEAPTVYTFEIVNSYPHDITSYTQGLEFHGDTLYESIGQYGSSKLRKVDLETGEVLKEIKLDDQYFAEGLTILNDKLYQLTWQEDEGFIYDLDTFEKTGTFGYDQSKEGWGLCNNGEKIFKSDGTEKIWILDPENLTEQSYIQPTHHKSISTKLNELEWVKGKIYANTYQKDGVAIINPENGAIEGLINFSGLRDQVTQHNKLDVLNGIAYNPNTNKLYVTGKNWDKIFEVKIVEK</sequence>
<protein>
    <submittedName>
        <fullName evidence="2">Glutaminyl-peptide cyclotransferase</fullName>
    </submittedName>
</protein>
<dbReference type="PANTHER" id="PTHR31270">
    <property type="entry name" value="GLUTAMINYL-PEPTIDE CYCLOTRANSFERASE"/>
    <property type="match status" value="1"/>
</dbReference>
<dbReference type="PANTHER" id="PTHR31270:SF1">
    <property type="entry name" value="GLUTAMINYL-PEPTIDE CYCLOTRANSFERASE"/>
    <property type="match status" value="1"/>
</dbReference>
<proteinExistence type="predicted"/>
<feature type="signal peptide" evidence="1">
    <location>
        <begin position="1"/>
        <end position="23"/>
    </location>
</feature>
<dbReference type="InterPro" id="IPR011044">
    <property type="entry name" value="Quino_amine_DH_bsu"/>
</dbReference>
<dbReference type="RefSeq" id="WP_309561666.1">
    <property type="nucleotide sequence ID" value="NZ_JAVJIU010000003.1"/>
</dbReference>
<dbReference type="Pfam" id="PF05096">
    <property type="entry name" value="Glu_cyclase_2"/>
    <property type="match status" value="1"/>
</dbReference>
<dbReference type="InterPro" id="IPR015943">
    <property type="entry name" value="WD40/YVTN_repeat-like_dom_sf"/>
</dbReference>
<dbReference type="InterPro" id="IPR007788">
    <property type="entry name" value="QCT"/>
</dbReference>
<dbReference type="SUPFAM" id="SSF50969">
    <property type="entry name" value="YVTN repeat-like/Quinoprotein amine dehydrogenase"/>
    <property type="match status" value="1"/>
</dbReference>
<evidence type="ECO:0000256" key="1">
    <source>
        <dbReference type="SAM" id="SignalP"/>
    </source>
</evidence>
<accession>A0ABU1EQY3</accession>
<feature type="chain" id="PRO_5046431941" evidence="1">
    <location>
        <begin position="24"/>
        <end position="350"/>
    </location>
</feature>
<dbReference type="EMBL" id="JAVJIU010000003">
    <property type="protein sequence ID" value="MDR5590794.1"/>
    <property type="molecule type" value="Genomic_DNA"/>
</dbReference>
<name>A0ABU1EQY3_9FLAO</name>
<organism evidence="2 3">
    <name type="scientific">Christiangramia sediminicola</name>
    <dbReference type="NCBI Taxonomy" id="3073267"/>
    <lineage>
        <taxon>Bacteria</taxon>
        <taxon>Pseudomonadati</taxon>
        <taxon>Bacteroidota</taxon>
        <taxon>Flavobacteriia</taxon>
        <taxon>Flavobacteriales</taxon>
        <taxon>Flavobacteriaceae</taxon>
        <taxon>Christiangramia</taxon>
    </lineage>
</organism>
<comment type="caution">
    <text evidence="2">The sequence shown here is derived from an EMBL/GenBank/DDBJ whole genome shotgun (WGS) entry which is preliminary data.</text>
</comment>
<keyword evidence="1" id="KW-0732">Signal</keyword>
<dbReference type="Gene3D" id="2.130.10.10">
    <property type="entry name" value="YVTN repeat-like/Quinoprotein amine dehydrogenase"/>
    <property type="match status" value="1"/>
</dbReference>
<dbReference type="Proteomes" id="UP001257234">
    <property type="component" value="Unassembled WGS sequence"/>
</dbReference>
<keyword evidence="3" id="KW-1185">Reference proteome</keyword>
<dbReference type="PROSITE" id="PS51257">
    <property type="entry name" value="PROKAR_LIPOPROTEIN"/>
    <property type="match status" value="1"/>
</dbReference>